<sequence>RTSWSADVSLDDPSTGTRLMPVEDDALLIGVAGRMSSSLLRLGDNSACEHGGERGRVHVKRKVLNRLPHDWTGYAGLDLLVLYDPDWNRLTVHQSRAIADWVTNGGRLLIVLGTRPLPASGRIAELVPFRPGPLRQIKIPASALSAWGFGRAVANAGAEVSCWPLDGAAKAGWAADGGKSSFFAYGPVAFGKVAVLGFDPYLLVRRTGGPAAPGRPYLGAQPARSASELARFWTAQLRHVLGPRQIRHEPGGGGGDPDYAYYGGFELGR</sequence>
<feature type="non-terminal residue" evidence="1">
    <location>
        <position position="269"/>
    </location>
</feature>
<dbReference type="SUPFAM" id="SSF52317">
    <property type="entry name" value="Class I glutamine amidotransferase-like"/>
    <property type="match status" value="1"/>
</dbReference>
<dbReference type="AlphaFoldDB" id="X1K213"/>
<dbReference type="EMBL" id="BARU01027756">
    <property type="protein sequence ID" value="GAH76118.1"/>
    <property type="molecule type" value="Genomic_DNA"/>
</dbReference>
<protein>
    <recommendedName>
        <fullName evidence="2">DUF4350 domain-containing protein</fullName>
    </recommendedName>
</protein>
<evidence type="ECO:0008006" key="2">
    <source>
        <dbReference type="Google" id="ProtNLM"/>
    </source>
</evidence>
<gene>
    <name evidence="1" type="ORF">S03H2_44395</name>
</gene>
<proteinExistence type="predicted"/>
<organism evidence="1">
    <name type="scientific">marine sediment metagenome</name>
    <dbReference type="NCBI Taxonomy" id="412755"/>
    <lineage>
        <taxon>unclassified sequences</taxon>
        <taxon>metagenomes</taxon>
        <taxon>ecological metagenomes</taxon>
    </lineage>
</organism>
<dbReference type="InterPro" id="IPR029062">
    <property type="entry name" value="Class_I_gatase-like"/>
</dbReference>
<feature type="non-terminal residue" evidence="1">
    <location>
        <position position="1"/>
    </location>
</feature>
<evidence type="ECO:0000313" key="1">
    <source>
        <dbReference type="EMBL" id="GAH76118.1"/>
    </source>
</evidence>
<accession>X1K213</accession>
<dbReference type="Gene3D" id="3.40.50.880">
    <property type="match status" value="1"/>
</dbReference>
<comment type="caution">
    <text evidence="1">The sequence shown here is derived from an EMBL/GenBank/DDBJ whole genome shotgun (WGS) entry which is preliminary data.</text>
</comment>
<name>X1K213_9ZZZZ</name>
<reference evidence="1" key="1">
    <citation type="journal article" date="2014" name="Front. Microbiol.">
        <title>High frequency of phylogenetically diverse reductive dehalogenase-homologous genes in deep subseafloor sedimentary metagenomes.</title>
        <authorList>
            <person name="Kawai M."/>
            <person name="Futagami T."/>
            <person name="Toyoda A."/>
            <person name="Takaki Y."/>
            <person name="Nishi S."/>
            <person name="Hori S."/>
            <person name="Arai W."/>
            <person name="Tsubouchi T."/>
            <person name="Morono Y."/>
            <person name="Uchiyama I."/>
            <person name="Ito T."/>
            <person name="Fujiyama A."/>
            <person name="Inagaki F."/>
            <person name="Takami H."/>
        </authorList>
    </citation>
    <scope>NUCLEOTIDE SEQUENCE</scope>
    <source>
        <strain evidence="1">Expedition CK06-06</strain>
    </source>
</reference>